<accession>A0ABW5RA36</accession>
<evidence type="ECO:0000313" key="4">
    <source>
        <dbReference type="Proteomes" id="UP001597497"/>
    </source>
</evidence>
<dbReference type="InterPro" id="IPR027417">
    <property type="entry name" value="P-loop_NTPase"/>
</dbReference>
<evidence type="ECO:0000259" key="1">
    <source>
        <dbReference type="Pfam" id="PF07726"/>
    </source>
</evidence>
<dbReference type="CDD" id="cd00009">
    <property type="entry name" value="AAA"/>
    <property type="match status" value="1"/>
</dbReference>
<dbReference type="Proteomes" id="UP001597497">
    <property type="component" value="Unassembled WGS sequence"/>
</dbReference>
<dbReference type="Pfam" id="PF17863">
    <property type="entry name" value="AAA_lid_2"/>
    <property type="match status" value="1"/>
</dbReference>
<keyword evidence="4" id="KW-1185">Reference proteome</keyword>
<dbReference type="InterPro" id="IPR041628">
    <property type="entry name" value="ChlI/MoxR_AAA_lid"/>
</dbReference>
<gene>
    <name evidence="3" type="ORF">ACFSUC_08355</name>
</gene>
<dbReference type="Pfam" id="PF07726">
    <property type="entry name" value="AAA_3"/>
    <property type="match status" value="1"/>
</dbReference>
<feature type="domain" description="ChlI/MoxR AAA lid" evidence="2">
    <location>
        <begin position="229"/>
        <end position="298"/>
    </location>
</feature>
<proteinExistence type="predicted"/>
<organism evidence="3 4">
    <name type="scientific">Marinicrinis sediminis</name>
    <dbReference type="NCBI Taxonomy" id="1652465"/>
    <lineage>
        <taxon>Bacteria</taxon>
        <taxon>Bacillati</taxon>
        <taxon>Bacillota</taxon>
        <taxon>Bacilli</taxon>
        <taxon>Bacillales</taxon>
        <taxon>Paenibacillaceae</taxon>
    </lineage>
</organism>
<sequence length="314" mass="35330">MVQGEVLQQIVDNVSKCILGKRREVEWILTAMLAEGHVLLEDVPGTGKTVLIKALAKTVQGDFHRIQCNPDLLPSDVTGVSIYHPKTESFVFKPGPVMTNILLVDEINRATTKTQSALLEAMEERQVSVDGELYRLPKPFIMLATQNSVDFEGTYMLPEAQLDRFMFKLSLGYPDHRTELDMVTSQKSGHPIETLQPVTDMETMVQLQRQVYDIHMDDAVMEYAVQMVRKTREHADIKLGASPRASLALIHASKAYAMLQGRSYVIPDDIKDLSSYVLAHRLILHTEAIYNGQSQASVLQSVVEQVRPPIRMEQ</sequence>
<evidence type="ECO:0000259" key="2">
    <source>
        <dbReference type="Pfam" id="PF17863"/>
    </source>
</evidence>
<dbReference type="InterPro" id="IPR050764">
    <property type="entry name" value="CbbQ/NirQ/NorQ/GpvN"/>
</dbReference>
<feature type="domain" description="ATPase AAA-3" evidence="1">
    <location>
        <begin position="37"/>
        <end position="167"/>
    </location>
</feature>
<comment type="caution">
    <text evidence="3">The sequence shown here is derived from an EMBL/GenBank/DDBJ whole genome shotgun (WGS) entry which is preliminary data.</text>
</comment>
<reference evidence="4" key="1">
    <citation type="journal article" date="2019" name="Int. J. Syst. Evol. Microbiol.">
        <title>The Global Catalogue of Microorganisms (GCM) 10K type strain sequencing project: providing services to taxonomists for standard genome sequencing and annotation.</title>
        <authorList>
            <consortium name="The Broad Institute Genomics Platform"/>
            <consortium name="The Broad Institute Genome Sequencing Center for Infectious Disease"/>
            <person name="Wu L."/>
            <person name="Ma J."/>
        </authorList>
    </citation>
    <scope>NUCLEOTIDE SEQUENCE [LARGE SCALE GENOMIC DNA]</scope>
    <source>
        <strain evidence="4">KCTC 33676</strain>
    </source>
</reference>
<dbReference type="PANTHER" id="PTHR42759:SF5">
    <property type="entry name" value="METHANOL DEHYDROGENASE REGULATOR"/>
    <property type="match status" value="1"/>
</dbReference>
<dbReference type="InterPro" id="IPR011703">
    <property type="entry name" value="ATPase_AAA-3"/>
</dbReference>
<dbReference type="Gene3D" id="1.10.8.80">
    <property type="entry name" value="Magnesium chelatase subunit I, C-Terminal domain"/>
    <property type="match status" value="1"/>
</dbReference>
<dbReference type="Gene3D" id="3.40.50.300">
    <property type="entry name" value="P-loop containing nucleotide triphosphate hydrolases"/>
    <property type="match status" value="1"/>
</dbReference>
<protein>
    <submittedName>
        <fullName evidence="3">AAA family ATPase</fullName>
    </submittedName>
</protein>
<dbReference type="SUPFAM" id="SSF52540">
    <property type="entry name" value="P-loop containing nucleoside triphosphate hydrolases"/>
    <property type="match status" value="1"/>
</dbReference>
<dbReference type="RefSeq" id="WP_379929089.1">
    <property type="nucleotide sequence ID" value="NZ_JBHUMM010000013.1"/>
</dbReference>
<dbReference type="PANTHER" id="PTHR42759">
    <property type="entry name" value="MOXR FAMILY PROTEIN"/>
    <property type="match status" value="1"/>
</dbReference>
<name>A0ABW5RA36_9BACL</name>
<evidence type="ECO:0000313" key="3">
    <source>
        <dbReference type="EMBL" id="MFD2671615.1"/>
    </source>
</evidence>
<dbReference type="EMBL" id="JBHUMM010000013">
    <property type="protein sequence ID" value="MFD2671615.1"/>
    <property type="molecule type" value="Genomic_DNA"/>
</dbReference>
<dbReference type="PIRSF" id="PIRSF002849">
    <property type="entry name" value="AAA_ATPase_chaperone_MoxR_prd"/>
    <property type="match status" value="1"/>
</dbReference>